<evidence type="ECO:0000256" key="1">
    <source>
        <dbReference type="SAM" id="MobiDB-lite"/>
    </source>
</evidence>
<protein>
    <submittedName>
        <fullName evidence="2">Uncharacterized protein</fullName>
    </submittedName>
</protein>
<feature type="compositionally biased region" description="Polar residues" evidence="1">
    <location>
        <begin position="41"/>
        <end position="58"/>
    </location>
</feature>
<dbReference type="PANTHER" id="PTHR37241:SF1">
    <property type="entry name" value="NEUROFILAMENT HEAVY PROTEIN"/>
    <property type="match status" value="1"/>
</dbReference>
<sequence length="244" mass="27384">MSCLKIILIESLCKLLTSTRSQRNATLSSTHPPTSRRSSTAEPPQNTTAGPFSLYSSHPSRKKWRTNPKFRSRSKTKKKTRTRSSTRRLKRPSSSTLGLPTRIVPDDRYWFCLRVGCDQKHEEEMDSEAIYKNFILRVMAARSPNIRLRKALNRKASGSNIKCPLSAPPKSSKSRVSKLAVVSSLSQKMGDDKANVMPLTKLSATPKAKSKQVAAKYLTTPRNKKCPPNPNSFKSVQNPNQQQQ</sequence>
<dbReference type="EMBL" id="CAUOFW020002108">
    <property type="protein sequence ID" value="CAK9151236.1"/>
    <property type="molecule type" value="Genomic_DNA"/>
</dbReference>
<dbReference type="Proteomes" id="UP001642360">
    <property type="component" value="Unassembled WGS sequence"/>
</dbReference>
<comment type="caution">
    <text evidence="2">The sequence shown here is derived from an EMBL/GenBank/DDBJ whole genome shotgun (WGS) entry which is preliminary data.</text>
</comment>
<organism evidence="2 3">
    <name type="scientific">Ilex paraguariensis</name>
    <name type="common">yerba mate</name>
    <dbReference type="NCBI Taxonomy" id="185542"/>
    <lineage>
        <taxon>Eukaryota</taxon>
        <taxon>Viridiplantae</taxon>
        <taxon>Streptophyta</taxon>
        <taxon>Embryophyta</taxon>
        <taxon>Tracheophyta</taxon>
        <taxon>Spermatophyta</taxon>
        <taxon>Magnoliopsida</taxon>
        <taxon>eudicotyledons</taxon>
        <taxon>Gunneridae</taxon>
        <taxon>Pentapetalae</taxon>
        <taxon>asterids</taxon>
        <taxon>campanulids</taxon>
        <taxon>Aquifoliales</taxon>
        <taxon>Aquifoliaceae</taxon>
        <taxon>Ilex</taxon>
    </lineage>
</organism>
<dbReference type="AlphaFoldDB" id="A0ABC8S1Y2"/>
<keyword evidence="3" id="KW-1185">Reference proteome</keyword>
<feature type="compositionally biased region" description="Polar residues" evidence="1">
    <location>
        <begin position="231"/>
        <end position="244"/>
    </location>
</feature>
<feature type="compositionally biased region" description="Basic residues" evidence="1">
    <location>
        <begin position="59"/>
        <end position="91"/>
    </location>
</feature>
<evidence type="ECO:0000313" key="2">
    <source>
        <dbReference type="EMBL" id="CAK9151236.1"/>
    </source>
</evidence>
<name>A0ABC8S1Y2_9AQUA</name>
<proteinExistence type="predicted"/>
<reference evidence="2 3" key="1">
    <citation type="submission" date="2024-02" db="EMBL/GenBank/DDBJ databases">
        <authorList>
            <person name="Vignale AGUSTIN F."/>
            <person name="Sosa J E."/>
            <person name="Modenutti C."/>
        </authorList>
    </citation>
    <scope>NUCLEOTIDE SEQUENCE [LARGE SCALE GENOMIC DNA]</scope>
</reference>
<evidence type="ECO:0000313" key="3">
    <source>
        <dbReference type="Proteomes" id="UP001642360"/>
    </source>
</evidence>
<gene>
    <name evidence="2" type="ORF">ILEXP_LOCUS19392</name>
</gene>
<dbReference type="PANTHER" id="PTHR37241">
    <property type="entry name" value="NEUROFILAMENT HEAVY PROTEIN"/>
    <property type="match status" value="1"/>
</dbReference>
<feature type="region of interest" description="Disordered" evidence="1">
    <location>
        <begin position="20"/>
        <end position="100"/>
    </location>
</feature>
<feature type="region of interest" description="Disordered" evidence="1">
    <location>
        <begin position="219"/>
        <end position="244"/>
    </location>
</feature>
<accession>A0ABC8S1Y2</accession>
<feature type="compositionally biased region" description="Low complexity" evidence="1">
    <location>
        <begin position="26"/>
        <end position="40"/>
    </location>
</feature>